<proteinExistence type="predicted"/>
<reference evidence="2 3" key="1">
    <citation type="journal article" date="2016" name="Nat. Commun.">
        <title>Thousands of microbial genomes shed light on interconnected biogeochemical processes in an aquifer system.</title>
        <authorList>
            <person name="Anantharaman K."/>
            <person name="Brown C.T."/>
            <person name="Hug L.A."/>
            <person name="Sharon I."/>
            <person name="Castelle C.J."/>
            <person name="Probst A.J."/>
            <person name="Thomas B.C."/>
            <person name="Singh A."/>
            <person name="Wilkins M.J."/>
            <person name="Karaoz U."/>
            <person name="Brodie E.L."/>
            <person name="Williams K.H."/>
            <person name="Hubbard S.S."/>
            <person name="Banfield J.F."/>
        </authorList>
    </citation>
    <scope>NUCLEOTIDE SEQUENCE [LARGE SCALE GENOMIC DNA]</scope>
</reference>
<name>A0A1F5NRS3_9BACT</name>
<feature type="transmembrane region" description="Helical" evidence="1">
    <location>
        <begin position="20"/>
        <end position="43"/>
    </location>
</feature>
<keyword evidence="1" id="KW-0472">Membrane</keyword>
<keyword evidence="1" id="KW-0812">Transmembrane</keyword>
<sequence>MKKLKLKIDDISLGSQEGITLISSILVLASVTVVSFSIGALTLRELRASRQLSLSEPAINSAEAAAETALFFRLREINQLASTCPTLISGSLSTGSNYEFCSNLYDDPYYFNTASDNVRVVLLYNPADNTNPAAGYTSITITATSGTAVNFDVDAYDINAPGDLPKHTVVTVDGTAPLSPVVLGGLDSNKSYAVFLDPGGSSLTANGTVNGTTGSITGIPSESPSIEATGIVDTGLVQDLRRKLEIFLSR</sequence>
<dbReference type="STRING" id="1817822.A2826_02845"/>
<comment type="caution">
    <text evidence="2">The sequence shown here is derived from an EMBL/GenBank/DDBJ whole genome shotgun (WGS) entry which is preliminary data.</text>
</comment>
<evidence type="ECO:0000256" key="1">
    <source>
        <dbReference type="SAM" id="Phobius"/>
    </source>
</evidence>
<keyword evidence="1" id="KW-1133">Transmembrane helix</keyword>
<dbReference type="Proteomes" id="UP000177912">
    <property type="component" value="Unassembled WGS sequence"/>
</dbReference>
<dbReference type="AlphaFoldDB" id="A0A1F5NRS3"/>
<accession>A0A1F5NRS3</accession>
<protein>
    <submittedName>
        <fullName evidence="2">Uncharacterized protein</fullName>
    </submittedName>
</protein>
<evidence type="ECO:0000313" key="3">
    <source>
        <dbReference type="Proteomes" id="UP000177912"/>
    </source>
</evidence>
<dbReference type="EMBL" id="MFEI01000034">
    <property type="protein sequence ID" value="OGE80369.1"/>
    <property type="molecule type" value="Genomic_DNA"/>
</dbReference>
<organism evidence="2 3">
    <name type="scientific">Candidatus Doudnabacteria bacterium RIFCSPHIGHO2_01_FULL_43_23</name>
    <dbReference type="NCBI Taxonomy" id="1817822"/>
    <lineage>
        <taxon>Bacteria</taxon>
        <taxon>Candidatus Doudnaibacteriota</taxon>
    </lineage>
</organism>
<gene>
    <name evidence="2" type="ORF">A2826_02845</name>
</gene>
<evidence type="ECO:0000313" key="2">
    <source>
        <dbReference type="EMBL" id="OGE80369.1"/>
    </source>
</evidence>